<organism evidence="2 3">
    <name type="scientific">Geosmithia morbida</name>
    <dbReference type="NCBI Taxonomy" id="1094350"/>
    <lineage>
        <taxon>Eukaryota</taxon>
        <taxon>Fungi</taxon>
        <taxon>Dikarya</taxon>
        <taxon>Ascomycota</taxon>
        <taxon>Pezizomycotina</taxon>
        <taxon>Sordariomycetes</taxon>
        <taxon>Hypocreomycetidae</taxon>
        <taxon>Hypocreales</taxon>
        <taxon>Bionectriaceae</taxon>
        <taxon>Geosmithia</taxon>
    </lineage>
</organism>
<feature type="region of interest" description="Disordered" evidence="1">
    <location>
        <begin position="448"/>
        <end position="920"/>
    </location>
</feature>
<feature type="compositionally biased region" description="Polar residues" evidence="1">
    <location>
        <begin position="817"/>
        <end position="836"/>
    </location>
</feature>
<feature type="compositionally biased region" description="Polar residues" evidence="1">
    <location>
        <begin position="621"/>
        <end position="632"/>
    </location>
</feature>
<dbReference type="RefSeq" id="XP_035320230.1">
    <property type="nucleotide sequence ID" value="XM_035463966.1"/>
</dbReference>
<feature type="compositionally biased region" description="Low complexity" evidence="1">
    <location>
        <begin position="382"/>
        <end position="391"/>
    </location>
</feature>
<feature type="compositionally biased region" description="Basic and acidic residues" evidence="1">
    <location>
        <begin position="392"/>
        <end position="408"/>
    </location>
</feature>
<dbReference type="OrthoDB" id="10249419at2759"/>
<keyword evidence="3" id="KW-1185">Reference proteome</keyword>
<gene>
    <name evidence="2" type="ORF">GMORB2_1986</name>
</gene>
<dbReference type="Proteomes" id="UP000749293">
    <property type="component" value="Unassembled WGS sequence"/>
</dbReference>
<dbReference type="PANTHER" id="PTHR35006">
    <property type="entry name" value="GLYOXALASE FAMILY PROTEIN (AFU_ORTHOLOGUE AFUA_5G14830)"/>
    <property type="match status" value="1"/>
</dbReference>
<feature type="compositionally biased region" description="Polar residues" evidence="1">
    <location>
        <begin position="648"/>
        <end position="659"/>
    </location>
</feature>
<evidence type="ECO:0000313" key="3">
    <source>
        <dbReference type="Proteomes" id="UP000749293"/>
    </source>
</evidence>
<feature type="compositionally biased region" description="Low complexity" evidence="1">
    <location>
        <begin position="538"/>
        <end position="553"/>
    </location>
</feature>
<dbReference type="AlphaFoldDB" id="A0A9P5CZH6"/>
<feature type="compositionally biased region" description="Low complexity" evidence="1">
    <location>
        <begin position="195"/>
        <end position="212"/>
    </location>
</feature>
<evidence type="ECO:0000256" key="1">
    <source>
        <dbReference type="SAM" id="MobiDB-lite"/>
    </source>
</evidence>
<dbReference type="PANTHER" id="PTHR35006:SF2">
    <property type="entry name" value="GLYOXALASE FAMILY PROTEIN (AFU_ORTHOLOGUE AFUA_5G14830)"/>
    <property type="match status" value="1"/>
</dbReference>
<dbReference type="GeneID" id="55968216"/>
<proteinExistence type="predicted"/>
<dbReference type="Gene3D" id="3.10.180.10">
    <property type="entry name" value="2,3-Dihydroxybiphenyl 1,2-Dioxygenase, domain 1"/>
    <property type="match status" value="1"/>
</dbReference>
<sequence length="920" mass="99825">MVPFVEVSHLPSSSSFYSAVLQPLGIYCISPTPTRDKELQASVAYGLSQFEILLEVRQSENPLKSPRVSSLTLSAPTRASVTAFYRCWLKADPPTWSPFRDNRGLERVYNDRQQALEGPWTTNEDGVPVTQAFIYDHVGNRLEVKYHGSSSRRNRGKASVLGWDFDIQENPLAKFVAVDSPFIPRGFFPMTHFQSLSSTSTPSSTTGPVMTSATSQDSDSLANPRESSRTTGLNTQTVVGALLGAAAGAAVTYGLISGSKEEEPEKHEEVQHRSGLTRRATFTEKPVAGQYYPNRYEKHYLRSREYETPRRIPQPHLHSLAMREPYGQEDDDVEYGVDSMPAAQFEPRSLPVRGRDPARSMPMPPMPRTVEEPDMRSRKSSRGVSRSASVRSRSETRDRAPDDWDRRSYGTSRRTAPKATVESTEPPFVVNCAFFVFHTPRKGFPTVPRAAQGSFPEPGAEASTARRVPLPDSVAGSSMADWDDDSSSMASSQMTARGVPLPDSVAGTSHAGWNDNASRASSRRTARGVPLPESVAGSDWSDSTSRASSRMTARGVPLPESVAGSDWSDSTSRASSRMTAKGVPLPESVVSSDWDDNMSRASSRLTAKGVPLPESVAGSDWNDNMSRASSRMTAKGVPLPESVAGSDWNDNASRASSRMTAKGVPLPESVAGSDWHDNSSRASSRMTAKGVPLPESVAGSDWHDNSSRASRRTARGVPLPDSVADWDNASQSSSKMTAKGVPLPESVAGNSRANWDPRGIPIPRSHAGNSHADWEDSYDAPPPSRSRNVSSHADWQDARSRTGRMAAKGVPLPESRAGSSYAHSQDTRSRAPSQMTVKGARLPDGEAGTSHAPWDAHDVPLPQSHVGSSHANWDPWDVPLPNSGIGKDEGDWADDMESLAPDDSVSCVGMKSSRQSRKRH</sequence>
<evidence type="ECO:0000313" key="2">
    <source>
        <dbReference type="EMBL" id="KAF4121578.1"/>
    </source>
</evidence>
<name>A0A9P5CZH6_9HYPO</name>
<dbReference type="InterPro" id="IPR029068">
    <property type="entry name" value="Glyas_Bleomycin-R_OHBP_Dase"/>
</dbReference>
<comment type="caution">
    <text evidence="2">The sequence shown here is derived from an EMBL/GenBank/DDBJ whole genome shotgun (WGS) entry which is preliminary data.</text>
</comment>
<dbReference type="EMBL" id="JAANYQ010000012">
    <property type="protein sequence ID" value="KAF4121578.1"/>
    <property type="molecule type" value="Genomic_DNA"/>
</dbReference>
<feature type="region of interest" description="Disordered" evidence="1">
    <location>
        <begin position="340"/>
        <end position="422"/>
    </location>
</feature>
<protein>
    <submittedName>
        <fullName evidence="2">Uncharacterized protein</fullName>
    </submittedName>
</protein>
<reference evidence="2" key="1">
    <citation type="submission" date="2020-03" db="EMBL/GenBank/DDBJ databases">
        <title>Site-based positive gene gene selection in Geosmithia morbida across the United States reveals a broad range of putative effectors and factors for local host and environmental adapation.</title>
        <authorList>
            <person name="Onufrak A."/>
            <person name="Murdoch R.W."/>
            <person name="Gazis R."/>
            <person name="Huff M."/>
            <person name="Staton M."/>
            <person name="Klingeman W."/>
            <person name="Hadziabdic D."/>
        </authorList>
    </citation>
    <scope>NUCLEOTIDE SEQUENCE</scope>
    <source>
        <strain evidence="2">1262</strain>
    </source>
</reference>
<accession>A0A9P5CZH6</accession>
<feature type="compositionally biased region" description="Low complexity" evidence="1">
    <location>
        <begin position="565"/>
        <end position="580"/>
    </location>
</feature>
<feature type="region of interest" description="Disordered" evidence="1">
    <location>
        <begin position="195"/>
        <end position="233"/>
    </location>
</feature>